<dbReference type="Proteomes" id="UP000664417">
    <property type="component" value="Unassembled WGS sequence"/>
</dbReference>
<sequence>MRTQGFLTIQQHDGPLLAAMLRQDLVHEALFPGVPLRFSWNGARANLTVRSTLKDEHIVFLKPGTKAVILEMGVRYETSQSVARFQREPHVLSAMEAEELEFCDRYLPASADRARVLAFFYQLQNKPLQAGIYFEKAIHAPDTNPTHFLAALSAFSRLGEHGWVERLLHLVRSRFPASAAIKQWEYTYRDRQLRYRHLSALYQQSMLTSLSPTEIHYLTCPPFTLAFPADTSNNLVQLCKEALLRGRRQLREYSDFPSSVQVRLDSWSTPRHPHARGFFSGDTIVINRDFFQGNDASEQLQATVKHELIHFLNAFLAESRDLPTPPRWLDEGLAYYLTEMSFRQADPRLFGSLAALNQALENPTASNHEAACRCAAAFVAYCLHALKIENPITAAKHLLPMQEAMFLDSYGHFLKRTVG</sequence>
<evidence type="ECO:0000313" key="2">
    <source>
        <dbReference type="Proteomes" id="UP000664417"/>
    </source>
</evidence>
<proteinExistence type="predicted"/>
<dbReference type="EMBL" id="JAFREP010000001">
    <property type="protein sequence ID" value="MBO1317073.1"/>
    <property type="molecule type" value="Genomic_DNA"/>
</dbReference>
<accession>A0A8J7U0H5</accession>
<organism evidence="1 2">
    <name type="scientific">Acanthopleuribacter pedis</name>
    <dbReference type="NCBI Taxonomy" id="442870"/>
    <lineage>
        <taxon>Bacteria</taxon>
        <taxon>Pseudomonadati</taxon>
        <taxon>Acidobacteriota</taxon>
        <taxon>Holophagae</taxon>
        <taxon>Acanthopleuribacterales</taxon>
        <taxon>Acanthopleuribacteraceae</taxon>
        <taxon>Acanthopleuribacter</taxon>
    </lineage>
</organism>
<name>A0A8J7U0H5_9BACT</name>
<protein>
    <recommendedName>
        <fullName evidence="3">Peptidase MA-like domain-containing protein</fullName>
    </recommendedName>
</protein>
<evidence type="ECO:0008006" key="3">
    <source>
        <dbReference type="Google" id="ProtNLM"/>
    </source>
</evidence>
<comment type="caution">
    <text evidence="1">The sequence shown here is derived from an EMBL/GenBank/DDBJ whole genome shotgun (WGS) entry which is preliminary data.</text>
</comment>
<gene>
    <name evidence="1" type="ORF">J3U88_01280</name>
</gene>
<reference evidence="1" key="1">
    <citation type="submission" date="2021-03" db="EMBL/GenBank/DDBJ databases">
        <authorList>
            <person name="Wang G."/>
        </authorList>
    </citation>
    <scope>NUCLEOTIDE SEQUENCE</scope>
    <source>
        <strain evidence="1">KCTC 12899</strain>
    </source>
</reference>
<keyword evidence="2" id="KW-1185">Reference proteome</keyword>
<dbReference type="AlphaFoldDB" id="A0A8J7U0H5"/>
<evidence type="ECO:0000313" key="1">
    <source>
        <dbReference type="EMBL" id="MBO1317073.1"/>
    </source>
</evidence>